<dbReference type="GO" id="GO:0008903">
    <property type="term" value="F:hydroxypyruvate isomerase activity"/>
    <property type="evidence" value="ECO:0007669"/>
    <property type="project" value="TreeGrafter"/>
</dbReference>
<keyword evidence="5" id="KW-0670">Pyruvate</keyword>
<dbReference type="InterPro" id="IPR036237">
    <property type="entry name" value="Xyl_isomerase-like_sf"/>
</dbReference>
<feature type="active site" description="Proton donor/acceptor" evidence="3">
    <location>
        <position position="143"/>
    </location>
</feature>
<dbReference type="GO" id="GO:0046487">
    <property type="term" value="P:glyoxylate metabolic process"/>
    <property type="evidence" value="ECO:0007669"/>
    <property type="project" value="TreeGrafter"/>
</dbReference>
<dbReference type="RefSeq" id="WP_129154250.1">
    <property type="nucleotide sequence ID" value="NZ_JBHSDO010000003.1"/>
</dbReference>
<dbReference type="EMBL" id="PYAL01000010">
    <property type="protein sequence ID" value="RXN83357.1"/>
    <property type="molecule type" value="Genomic_DNA"/>
</dbReference>
<evidence type="ECO:0000256" key="1">
    <source>
        <dbReference type="ARBA" id="ARBA00023235"/>
    </source>
</evidence>
<comment type="caution">
    <text evidence="5">The sequence shown here is derived from an EMBL/GenBank/DDBJ whole genome shotgun (WGS) entry which is preliminary data.</text>
</comment>
<proteinExistence type="inferred from homology"/>
<dbReference type="AlphaFoldDB" id="A0A4Q1HCP9"/>
<dbReference type="InterPro" id="IPR013022">
    <property type="entry name" value="Xyl_isomerase-like_TIM-brl"/>
</dbReference>
<dbReference type="SUPFAM" id="SSF51658">
    <property type="entry name" value="Xylose isomerase-like"/>
    <property type="match status" value="1"/>
</dbReference>
<feature type="domain" description="Xylose isomerase-like TIM barrel" evidence="4">
    <location>
        <begin position="21"/>
        <end position="256"/>
    </location>
</feature>
<comment type="similarity">
    <text evidence="2">Belongs to the hyi family.</text>
</comment>
<dbReference type="PIRSF" id="PIRSF006241">
    <property type="entry name" value="HyI"/>
    <property type="match status" value="1"/>
</dbReference>
<dbReference type="Gene3D" id="3.20.20.150">
    <property type="entry name" value="Divalent-metal-dependent TIM barrel enzymes"/>
    <property type="match status" value="1"/>
</dbReference>
<dbReference type="Proteomes" id="UP000290849">
    <property type="component" value="Unassembled WGS sequence"/>
</dbReference>
<dbReference type="Pfam" id="PF01261">
    <property type="entry name" value="AP_endonuc_2"/>
    <property type="match status" value="1"/>
</dbReference>
<evidence type="ECO:0000259" key="4">
    <source>
        <dbReference type="Pfam" id="PF01261"/>
    </source>
</evidence>
<dbReference type="OrthoDB" id="9786584at2"/>
<dbReference type="InterPro" id="IPR050417">
    <property type="entry name" value="Sugar_Epim/Isomerase"/>
</dbReference>
<dbReference type="PANTHER" id="PTHR43489:SF6">
    <property type="entry name" value="HYDROXYPYRUVATE ISOMERASE-RELATED"/>
    <property type="match status" value="1"/>
</dbReference>
<evidence type="ECO:0000313" key="5">
    <source>
        <dbReference type="EMBL" id="RXN83357.1"/>
    </source>
</evidence>
<keyword evidence="6" id="KW-1185">Reference proteome</keyword>
<evidence type="ECO:0000256" key="2">
    <source>
        <dbReference type="PIRNR" id="PIRNR006241"/>
    </source>
</evidence>
<accession>A0A4Q1HCP9</accession>
<dbReference type="FunFam" id="3.20.20.150:FF:000007">
    <property type="entry name" value="Hydroxypyruvate isomerase"/>
    <property type="match status" value="1"/>
</dbReference>
<sequence length="272" mass="30404">MLKLSANISLLFGERPFLERFQAAAQAGFTAVEAMYPYDQRIEDMARELRAHGLTQSVINLPPGNAAAAEKGLAALPGRERDFDASLELGLAYAQGLQCKRVHLLTGNLPDGMTLQDVRPLLARNVERAVRHFEPHGIVVLLEPLSLQMLPRYSLPRVEDAIALIQDIGSPFLRLQLDLYHTQMEQGNLAALIERHLPHIDYVQIAGVPGRHEPTVGEINYAYLLDLLQRHGFQGWVGCEYIPAGDTLQGLRWARDWGLLPQRRPRDQGVQA</sequence>
<protein>
    <submittedName>
        <fullName evidence="5">Hydroxypyruvate isomerase</fullName>
    </submittedName>
</protein>
<reference evidence="5 6" key="1">
    <citation type="journal article" date="2017" name="Int. J. Syst. Evol. Microbiol.">
        <title>Achromobacter aloeverae sp. nov., isolated from the root of Aloe vera (L.) Burm.f.</title>
        <authorList>
            <person name="Kuncharoen N."/>
            <person name="Muramatsu Y."/>
            <person name="Shibata C."/>
            <person name="Kamakura Y."/>
            <person name="Nakagawa Y."/>
            <person name="Tanasupawat S."/>
        </authorList>
    </citation>
    <scope>NUCLEOTIDE SEQUENCE [LARGE SCALE GENOMIC DNA]</scope>
    <source>
        <strain evidence="5 6">AVA-1</strain>
    </source>
</reference>
<feature type="active site" description="Proton donor/acceptor" evidence="3">
    <location>
        <position position="240"/>
    </location>
</feature>
<organism evidence="5 6">
    <name type="scientific">Achromobacter aloeverae</name>
    <dbReference type="NCBI Taxonomy" id="1750518"/>
    <lineage>
        <taxon>Bacteria</taxon>
        <taxon>Pseudomonadati</taxon>
        <taxon>Pseudomonadota</taxon>
        <taxon>Betaproteobacteria</taxon>
        <taxon>Burkholderiales</taxon>
        <taxon>Alcaligenaceae</taxon>
        <taxon>Achromobacter</taxon>
    </lineage>
</organism>
<evidence type="ECO:0000256" key="3">
    <source>
        <dbReference type="PIRSR" id="PIRSR006241-50"/>
    </source>
</evidence>
<dbReference type="InterPro" id="IPR026040">
    <property type="entry name" value="HyI-like"/>
</dbReference>
<keyword evidence="1 2" id="KW-0413">Isomerase</keyword>
<evidence type="ECO:0000313" key="6">
    <source>
        <dbReference type="Proteomes" id="UP000290849"/>
    </source>
</evidence>
<gene>
    <name evidence="5" type="ORF">C7R54_28200</name>
</gene>
<dbReference type="PANTHER" id="PTHR43489">
    <property type="entry name" value="ISOMERASE"/>
    <property type="match status" value="1"/>
</dbReference>
<name>A0A4Q1HCP9_9BURK</name>